<reference evidence="7 8" key="1">
    <citation type="submission" date="2024-04" db="EMBL/GenBank/DDBJ databases">
        <title>Phyllosticta paracitricarpa is synonymous to the EU quarantine fungus P. citricarpa based on phylogenomic analyses.</title>
        <authorList>
            <consortium name="Lawrence Berkeley National Laboratory"/>
            <person name="Van Ingen-Buijs V.A."/>
            <person name="Van Westerhoven A.C."/>
            <person name="Haridas S."/>
            <person name="Skiadas P."/>
            <person name="Martin F."/>
            <person name="Groenewald J.Z."/>
            <person name="Crous P.W."/>
            <person name="Seidl M.F."/>
        </authorList>
    </citation>
    <scope>NUCLEOTIDE SEQUENCE [LARGE SCALE GENOMIC DNA]</scope>
    <source>
        <strain evidence="7 8">CBS 123374</strain>
    </source>
</reference>
<evidence type="ECO:0000256" key="4">
    <source>
        <dbReference type="ARBA" id="ARBA00023002"/>
    </source>
</evidence>
<dbReference type="PANTHER" id="PTHR16557">
    <property type="entry name" value="ALKYLATED DNA REPAIR PROTEIN ALKB-RELATED"/>
    <property type="match status" value="1"/>
</dbReference>
<dbReference type="InterPro" id="IPR005123">
    <property type="entry name" value="Oxoglu/Fe-dep_dioxygenase_dom"/>
</dbReference>
<comment type="caution">
    <text evidence="7">The sequence shown here is derived from an EMBL/GenBank/DDBJ whole genome shotgun (WGS) entry which is preliminary data.</text>
</comment>
<keyword evidence="8" id="KW-1185">Reference proteome</keyword>
<feature type="domain" description="Fe2OG dioxygenase" evidence="6">
    <location>
        <begin position="216"/>
        <end position="346"/>
    </location>
</feature>
<dbReference type="InterPro" id="IPR037151">
    <property type="entry name" value="AlkB-like_sf"/>
</dbReference>
<dbReference type="InterPro" id="IPR004574">
    <property type="entry name" value="Alkb"/>
</dbReference>
<proteinExistence type="predicted"/>
<dbReference type="InterPro" id="IPR027450">
    <property type="entry name" value="AlkB-like"/>
</dbReference>
<dbReference type="Proteomes" id="UP001492380">
    <property type="component" value="Unassembled WGS sequence"/>
</dbReference>
<evidence type="ECO:0000256" key="3">
    <source>
        <dbReference type="ARBA" id="ARBA00022964"/>
    </source>
</evidence>
<sequence>MSQSLDAHQRPPTHLRNVYKKFQKLRGSALESDPDLLDLTRPTTRDQLRVIRTIDPANTHILFQEFARAESSATEPLAAPIASAPVPVYEHPHMPGLHVIPSLFPPEIQRLLLSRLIHRDLSDQTHKTNVHMHYEVPYPPGQSFFSMAPSSEPLFLPKDPTVHKPLSINQFLNRKLRWVTLGGQYDWTEKVYPSTLPPLFPPDVGELLHGLFPDMKAEAAIVNFYTPGDTLSMHRDVSEECERGLVSVSIGCDGIFVIGRNSDDETDPSQVLTLRLRSGDAVYMTGESRFAWHGVPQVIPKTCPEWLRDWPASSAVDAQGEPSECYEQWKGWMQTKRININVRQMRD</sequence>
<accession>A0ABR1YNV0</accession>
<protein>
    <submittedName>
        <fullName evidence="7">Alkylated DNA repair protein AlkB</fullName>
    </submittedName>
</protein>
<evidence type="ECO:0000259" key="6">
    <source>
        <dbReference type="PROSITE" id="PS51471"/>
    </source>
</evidence>
<keyword evidence="4" id="KW-0560">Oxidoreductase</keyword>
<dbReference type="EMBL" id="JBBWRZ010000006">
    <property type="protein sequence ID" value="KAK8233648.1"/>
    <property type="molecule type" value="Genomic_DNA"/>
</dbReference>
<dbReference type="Pfam" id="PF13532">
    <property type="entry name" value="2OG-FeII_Oxy_2"/>
    <property type="match status" value="1"/>
</dbReference>
<evidence type="ECO:0000256" key="5">
    <source>
        <dbReference type="ARBA" id="ARBA00023004"/>
    </source>
</evidence>
<evidence type="ECO:0000256" key="2">
    <source>
        <dbReference type="ARBA" id="ARBA00022723"/>
    </source>
</evidence>
<name>A0ABR1YNV0_9PEZI</name>
<dbReference type="PANTHER" id="PTHR16557:SF2">
    <property type="entry name" value="NUCLEIC ACID DIOXYGENASE ALKBH1"/>
    <property type="match status" value="1"/>
</dbReference>
<keyword evidence="5" id="KW-0408">Iron</keyword>
<dbReference type="Gene3D" id="2.60.120.590">
    <property type="entry name" value="Alpha-ketoglutarate-dependent dioxygenase AlkB-like"/>
    <property type="match status" value="1"/>
</dbReference>
<evidence type="ECO:0000256" key="1">
    <source>
        <dbReference type="ARBA" id="ARBA00001954"/>
    </source>
</evidence>
<gene>
    <name evidence="7" type="ORF">HDK90DRAFT_272827</name>
</gene>
<organism evidence="7 8">
    <name type="scientific">Phyllosticta capitalensis</name>
    <dbReference type="NCBI Taxonomy" id="121624"/>
    <lineage>
        <taxon>Eukaryota</taxon>
        <taxon>Fungi</taxon>
        <taxon>Dikarya</taxon>
        <taxon>Ascomycota</taxon>
        <taxon>Pezizomycotina</taxon>
        <taxon>Dothideomycetes</taxon>
        <taxon>Dothideomycetes incertae sedis</taxon>
        <taxon>Botryosphaeriales</taxon>
        <taxon>Phyllostictaceae</taxon>
        <taxon>Phyllosticta</taxon>
    </lineage>
</organism>
<keyword evidence="3" id="KW-0223">Dioxygenase</keyword>
<evidence type="ECO:0000313" key="8">
    <source>
        <dbReference type="Proteomes" id="UP001492380"/>
    </source>
</evidence>
<dbReference type="PROSITE" id="PS51471">
    <property type="entry name" value="FE2OG_OXY"/>
    <property type="match status" value="1"/>
</dbReference>
<keyword evidence="2" id="KW-0479">Metal-binding</keyword>
<evidence type="ECO:0000313" key="7">
    <source>
        <dbReference type="EMBL" id="KAK8233648.1"/>
    </source>
</evidence>
<dbReference type="SUPFAM" id="SSF51197">
    <property type="entry name" value="Clavaminate synthase-like"/>
    <property type="match status" value="1"/>
</dbReference>
<comment type="cofactor">
    <cofactor evidence="1">
        <name>Fe(2+)</name>
        <dbReference type="ChEBI" id="CHEBI:29033"/>
    </cofactor>
</comment>